<evidence type="ECO:0000256" key="1">
    <source>
        <dbReference type="SAM" id="MobiDB-lite"/>
    </source>
</evidence>
<feature type="region of interest" description="Disordered" evidence="1">
    <location>
        <begin position="436"/>
        <end position="470"/>
    </location>
</feature>
<feature type="compositionally biased region" description="Low complexity" evidence="1">
    <location>
        <begin position="447"/>
        <end position="460"/>
    </location>
</feature>
<keyword evidence="2" id="KW-0812">Transmembrane</keyword>
<feature type="chain" id="PRO_5002769846" evidence="3">
    <location>
        <begin position="25"/>
        <end position="959"/>
    </location>
</feature>
<feature type="compositionally biased region" description="Polar residues" evidence="1">
    <location>
        <begin position="568"/>
        <end position="579"/>
    </location>
</feature>
<dbReference type="AlphaFoldDB" id="B1VJ25"/>
<accession>B1VJ25</accession>
<sequence length="959" mass="99729">MAAKIRPATALALGSLLCAGWVTAVPGPFAGSALPAANALPAASALPAAGAQTPEHTTTFHHAEATDWANPNARSTDPNRGINLQVRNISPRFLNPADTDPQTYTLRIRNTSPGTIRGLTLSLKTAPAAGSPAQVRTSLLSNSGEYPHSSPARPLQRSNGSQVSLGPGETADVDVRLVRDPSFQDDATPHPETPTGETAGPAGALAPMSFGLPDAAQAGTYPLMFTLGGTPGAADGADGGGEAAGEQAAQGAELLAVTRATAVVTPEEDKEEGEGSGTSGTPLTFLWPIGGETHATPGAVGDAPEPAELYLNEDSLGEQLKEGGRLRTLLDSYRTALDGPQGTKIREASCLAIDPDLLQTVERMAGGYRVGGRVPKPVEERKRLRDSWGDIFNTKDRSEPGAHDKAAATWLSDLRDTTKESCTVALPYGGADINTTAQATGPTNPEAAAGQANGAAASGDAAGGAAGADTGVAEESTSAAWLSMHALGRGAATIHEILGTTPVANIAIPSSGYLTPEALPYLAAAKVDPASEGADPSRRFENTLKGQALLPTLDPKVPVTALVANNTVLTQQPAQTPETSGEEGQDSESQDPATQQADQQWNDRLLKLNDAGSLRALRYSGDLGTVLAATGARPDTTGYSNPQARFDANADSEATRMSTALAVLQQELASPEPILAVPPGQWEVNGQDATALLDYIEQAFATGHATPVSLADALRPRGLKNSELALGEVTQPFTDPGKPTEALAPQLATLADRIRSLTLMMSNSRQIALTREQFTRPILADLARATSNYGTRNPAEQDGASQRAAARVAGAAETADTLRNSVTLLPPGNVFTRTSEAAPLIVAAQNGLPLPVPAKIRYRDTLDEHAGHPATILESESQMIPARGSLTVSIDLGAANRRSDLDLWLASPKNKRISDSVQVSVHSSPNIPLDKMILLLTIIAGAGIGGKLLLDRRRRRRSR</sequence>
<evidence type="ECO:0000313" key="4">
    <source>
        <dbReference type="EMBL" id="CAQ05971.1"/>
    </source>
</evidence>
<reference evidence="4 5" key="1">
    <citation type="journal article" date="2008" name="J. Biotechnol.">
        <title>The lifestyle of Corynebacterium urealyticum derived from its complete genome sequence established by pyrosequencing.</title>
        <authorList>
            <person name="Tauch A."/>
            <person name="Trost E."/>
            <person name="Tilker A."/>
            <person name="Ludewig U."/>
            <person name="Schneiker S."/>
            <person name="Goesmann A."/>
            <person name="Arnold W."/>
            <person name="Bekel T."/>
            <person name="Brinkrolf K."/>
            <person name="Brune I."/>
            <person name="Goetker S."/>
            <person name="Kalinowski J."/>
            <person name="Kamp P.-B."/>
            <person name="Lobo F.P."/>
            <person name="Viehoever P."/>
            <person name="Weisshaar B."/>
            <person name="Soriano F."/>
            <person name="Droege M."/>
            <person name="Puehler A."/>
        </authorList>
    </citation>
    <scope>NUCLEOTIDE SEQUENCE [LARGE SCALE GENOMIC DNA]</scope>
    <source>
        <strain evidence="5">ATCC 43042 / DSM 7109</strain>
    </source>
</reference>
<dbReference type="EMBL" id="AM942444">
    <property type="protein sequence ID" value="CAQ05971.1"/>
    <property type="molecule type" value="Genomic_DNA"/>
</dbReference>
<feature type="compositionally biased region" description="Acidic residues" evidence="1">
    <location>
        <begin position="580"/>
        <end position="589"/>
    </location>
</feature>
<dbReference type="RefSeq" id="WP_012361238.1">
    <property type="nucleotide sequence ID" value="NC_010545.1"/>
</dbReference>
<proteinExistence type="predicted"/>
<dbReference type="Proteomes" id="UP000001727">
    <property type="component" value="Chromosome"/>
</dbReference>
<gene>
    <name evidence="4" type="ordered locus">cu2014</name>
</gene>
<name>B1VJ25_CORU7</name>
<keyword evidence="2" id="KW-0472">Membrane</keyword>
<keyword evidence="2" id="KW-1133">Transmembrane helix</keyword>
<keyword evidence="5" id="KW-1185">Reference proteome</keyword>
<feature type="signal peptide" evidence="3">
    <location>
        <begin position="1"/>
        <end position="24"/>
    </location>
</feature>
<protein>
    <submittedName>
        <fullName evidence="4">Putative membrane protein</fullName>
    </submittedName>
</protein>
<dbReference type="eggNOG" id="COG3170">
    <property type="taxonomic scope" value="Bacteria"/>
</dbReference>
<evidence type="ECO:0000313" key="5">
    <source>
        <dbReference type="Proteomes" id="UP000001727"/>
    </source>
</evidence>
<feature type="transmembrane region" description="Helical" evidence="2">
    <location>
        <begin position="932"/>
        <end position="950"/>
    </location>
</feature>
<feature type="region of interest" description="Disordered" evidence="1">
    <location>
        <begin position="568"/>
        <end position="597"/>
    </location>
</feature>
<dbReference type="HOGENOM" id="CLU_017917_0_0_11"/>
<dbReference type="KEGG" id="cur:cu2014"/>
<organism evidence="4 5">
    <name type="scientific">Corynebacterium urealyticum (strain ATCC 43042 / DSM 7109)</name>
    <dbReference type="NCBI Taxonomy" id="504474"/>
    <lineage>
        <taxon>Bacteria</taxon>
        <taxon>Bacillati</taxon>
        <taxon>Actinomycetota</taxon>
        <taxon>Actinomycetes</taxon>
        <taxon>Mycobacteriales</taxon>
        <taxon>Corynebacteriaceae</taxon>
        <taxon>Corynebacterium</taxon>
    </lineage>
</organism>
<evidence type="ECO:0000256" key="3">
    <source>
        <dbReference type="SAM" id="SignalP"/>
    </source>
</evidence>
<evidence type="ECO:0000256" key="2">
    <source>
        <dbReference type="SAM" id="Phobius"/>
    </source>
</evidence>
<keyword evidence="3" id="KW-0732">Signal</keyword>
<dbReference type="STRING" id="504474.cu2014"/>
<feature type="region of interest" description="Disordered" evidence="1">
    <location>
        <begin position="140"/>
        <end position="172"/>
    </location>
</feature>